<sequence>MRHKSNLLFLLLAVLANIGSCCGVINHLVLRHSGCEECMRTSNLARPGHFCLDHLFDAGDGLLYLDSHENQMTCLSQHLRGGESVETWLISSGVSSDGKSFDRVGAVGRRGKTYRPKLSRTVEHHY</sequence>
<feature type="chain" id="PRO_5031453496" description="Secreted protein" evidence="1">
    <location>
        <begin position="24"/>
        <end position="126"/>
    </location>
</feature>
<reference evidence="2" key="1">
    <citation type="submission" date="2021-01" db="EMBL/GenBank/DDBJ databases">
        <authorList>
            <person name="Corre E."/>
            <person name="Pelletier E."/>
            <person name="Niang G."/>
            <person name="Scheremetjew M."/>
            <person name="Finn R."/>
            <person name="Kale V."/>
            <person name="Holt S."/>
            <person name="Cochrane G."/>
            <person name="Meng A."/>
            <person name="Brown T."/>
            <person name="Cohen L."/>
        </authorList>
    </citation>
    <scope>NUCLEOTIDE SEQUENCE</scope>
    <source>
        <strain evidence="2">CCMP 2712</strain>
    </source>
</reference>
<evidence type="ECO:0000313" key="2">
    <source>
        <dbReference type="EMBL" id="CAE2309266.1"/>
    </source>
</evidence>
<organism evidence="2">
    <name type="scientific">Guillardia theta</name>
    <name type="common">Cryptophyte</name>
    <name type="synonym">Cryptomonas phi</name>
    <dbReference type="NCBI Taxonomy" id="55529"/>
    <lineage>
        <taxon>Eukaryota</taxon>
        <taxon>Cryptophyceae</taxon>
        <taxon>Pyrenomonadales</taxon>
        <taxon>Geminigeraceae</taxon>
        <taxon>Guillardia</taxon>
    </lineage>
</organism>
<dbReference type="EMBL" id="HBKN01026326">
    <property type="protein sequence ID" value="CAE2309266.1"/>
    <property type="molecule type" value="Transcribed_RNA"/>
</dbReference>
<dbReference type="AlphaFoldDB" id="A0A7S4NV61"/>
<feature type="signal peptide" evidence="1">
    <location>
        <begin position="1"/>
        <end position="23"/>
    </location>
</feature>
<name>A0A7S4NV61_GUITH</name>
<evidence type="ECO:0008006" key="3">
    <source>
        <dbReference type="Google" id="ProtNLM"/>
    </source>
</evidence>
<proteinExistence type="predicted"/>
<evidence type="ECO:0000256" key="1">
    <source>
        <dbReference type="SAM" id="SignalP"/>
    </source>
</evidence>
<keyword evidence="1" id="KW-0732">Signal</keyword>
<accession>A0A7S4NV61</accession>
<gene>
    <name evidence="2" type="ORF">GTHE00462_LOCUS20399</name>
</gene>
<protein>
    <recommendedName>
        <fullName evidence="3">Secreted protein</fullName>
    </recommendedName>
</protein>